<dbReference type="Pfam" id="PF02481">
    <property type="entry name" value="DNA_processg_A"/>
    <property type="match status" value="1"/>
</dbReference>
<keyword evidence="4" id="KW-1185">Reference proteome</keyword>
<gene>
    <name evidence="3" type="ORF">FJR03_08930</name>
</gene>
<evidence type="ECO:0000256" key="1">
    <source>
        <dbReference type="ARBA" id="ARBA00006525"/>
    </source>
</evidence>
<dbReference type="Gene3D" id="3.40.50.450">
    <property type="match status" value="1"/>
</dbReference>
<dbReference type="EMBL" id="CP041165">
    <property type="protein sequence ID" value="QOP41850.1"/>
    <property type="molecule type" value="Genomic_DNA"/>
</dbReference>
<dbReference type="Proteomes" id="UP000593910">
    <property type="component" value="Chromosome"/>
</dbReference>
<dbReference type="RefSeq" id="WP_193113171.1">
    <property type="nucleotide sequence ID" value="NZ_CP041165.1"/>
</dbReference>
<dbReference type="GO" id="GO:0009294">
    <property type="term" value="P:DNA-mediated transformation"/>
    <property type="evidence" value="ECO:0007669"/>
    <property type="project" value="InterPro"/>
</dbReference>
<dbReference type="SUPFAM" id="SSF102405">
    <property type="entry name" value="MCP/YpsA-like"/>
    <property type="match status" value="1"/>
</dbReference>
<dbReference type="PANTHER" id="PTHR43022">
    <property type="entry name" value="PROTEIN SMF"/>
    <property type="match status" value="1"/>
</dbReference>
<organism evidence="3 4">
    <name type="scientific">Sulfurimonas marina</name>
    <dbReference type="NCBI Taxonomy" id="2590551"/>
    <lineage>
        <taxon>Bacteria</taxon>
        <taxon>Pseudomonadati</taxon>
        <taxon>Campylobacterota</taxon>
        <taxon>Epsilonproteobacteria</taxon>
        <taxon>Campylobacterales</taxon>
        <taxon>Sulfurimonadaceae</taxon>
        <taxon>Sulfurimonas</taxon>
    </lineage>
</organism>
<feature type="domain" description="Smf/DprA SLOG" evidence="2">
    <location>
        <begin position="11"/>
        <end position="205"/>
    </location>
</feature>
<name>A0A7M1AWP7_9BACT</name>
<proteinExistence type="inferred from homology"/>
<dbReference type="KEGG" id="smax:FJR03_08930"/>
<dbReference type="InterPro" id="IPR057666">
    <property type="entry name" value="DrpA_SLOG"/>
</dbReference>
<sequence length="260" mass="29259">MIKRIDFQIDSLKAMKKYPENLYYKGNVELLQSKMISVVGSRKPNQYARNLTQELCSKLALRDIKIVSGGAIGIDAIAHKSAGAANTIMVAGTGLDVRYPAVNKNLIQEIENKGLVLSQFAEGEPSRRYTFPLRNELIVALSDILIVAYADLNSGTMRSVEYALKMQKEVYVFPHRIGESAGSSKLLQEGNAKLIYDIDEFAQQFGTIEKNEIDKDEFLLFCKTNPSYEEAMKKDASKLFEYELLGKIEVKDSKVYIKHL</sequence>
<evidence type="ECO:0000313" key="3">
    <source>
        <dbReference type="EMBL" id="QOP41850.1"/>
    </source>
</evidence>
<dbReference type="InterPro" id="IPR003488">
    <property type="entry name" value="DprA"/>
</dbReference>
<accession>A0A7M1AWP7</accession>
<reference evidence="3 4" key="1">
    <citation type="submission" date="2019-06" db="EMBL/GenBank/DDBJ databases">
        <title>Sulfurimonas gotlandica sp. nov., a chemoautotrophic and psychrotolerant epsilonproteobacterium isolated from a pelagic redoxcline, and an emended description of the genus Sulfurimonas.</title>
        <authorList>
            <person name="Wang S."/>
            <person name="Jiang L."/>
            <person name="Shao Z."/>
        </authorList>
    </citation>
    <scope>NUCLEOTIDE SEQUENCE [LARGE SCALE GENOMIC DNA]</scope>
    <source>
        <strain evidence="3 4">B2</strain>
    </source>
</reference>
<protein>
    <submittedName>
        <fullName evidence="3">DNA-processing protein DprA</fullName>
    </submittedName>
</protein>
<evidence type="ECO:0000313" key="4">
    <source>
        <dbReference type="Proteomes" id="UP000593910"/>
    </source>
</evidence>
<comment type="similarity">
    <text evidence="1">Belongs to the DprA/Smf family.</text>
</comment>
<dbReference type="AlphaFoldDB" id="A0A7M1AWP7"/>
<evidence type="ECO:0000259" key="2">
    <source>
        <dbReference type="Pfam" id="PF02481"/>
    </source>
</evidence>
<dbReference type="PANTHER" id="PTHR43022:SF1">
    <property type="entry name" value="PROTEIN SMF"/>
    <property type="match status" value="1"/>
</dbReference>